<dbReference type="GO" id="GO:0005739">
    <property type="term" value="C:mitochondrion"/>
    <property type="evidence" value="ECO:0007669"/>
    <property type="project" value="UniProtKB-SubCell"/>
</dbReference>
<feature type="domain" description="FAD/NAD(P)-binding" evidence="20">
    <location>
        <begin position="50"/>
        <end position="206"/>
    </location>
</feature>
<evidence type="ECO:0000256" key="6">
    <source>
        <dbReference type="ARBA" id="ARBA00016287"/>
    </source>
</evidence>
<accession>A0A6P8HIR9</accession>
<evidence type="ECO:0000256" key="12">
    <source>
        <dbReference type="ARBA" id="ARBA00022982"/>
    </source>
</evidence>
<feature type="binding site" evidence="17">
    <location>
        <position position="410"/>
    </location>
    <ligand>
        <name>FAD</name>
        <dbReference type="ChEBI" id="CHEBI:57692"/>
    </ligand>
</feature>
<keyword evidence="9 16" id="KW-0274">FAD</keyword>
<evidence type="ECO:0000256" key="2">
    <source>
        <dbReference type="ARBA" id="ARBA00004173"/>
    </source>
</evidence>
<evidence type="ECO:0000256" key="3">
    <source>
        <dbReference type="ARBA" id="ARBA00004731"/>
    </source>
</evidence>
<feature type="binding site" evidence="17">
    <location>
        <position position="80"/>
    </location>
    <ligand>
        <name>FAD</name>
        <dbReference type="ChEBI" id="CHEBI:57692"/>
    </ligand>
</feature>
<keyword evidence="12" id="KW-0249">Electron transport</keyword>
<evidence type="ECO:0000256" key="14">
    <source>
        <dbReference type="ARBA" id="ARBA00023128"/>
    </source>
</evidence>
<dbReference type="InterPro" id="IPR023753">
    <property type="entry name" value="FAD/NAD-binding_dom"/>
</dbReference>
<keyword evidence="21" id="KW-1185">Reference proteome</keyword>
<feature type="compositionally biased region" description="Basic and acidic residues" evidence="19">
    <location>
        <begin position="476"/>
        <end position="494"/>
    </location>
</feature>
<feature type="region of interest" description="Disordered" evidence="19">
    <location>
        <begin position="476"/>
        <end position="504"/>
    </location>
</feature>
<evidence type="ECO:0000256" key="7">
    <source>
        <dbReference type="ARBA" id="ARBA00022448"/>
    </source>
</evidence>
<evidence type="ECO:0000256" key="13">
    <source>
        <dbReference type="ARBA" id="ARBA00023002"/>
    </source>
</evidence>
<evidence type="ECO:0000259" key="20">
    <source>
        <dbReference type="Pfam" id="PF07992"/>
    </source>
</evidence>
<gene>
    <name evidence="22" type="primary">LOC116293028</name>
</gene>
<comment type="pathway">
    <text evidence="3">Steroid metabolism; cholesterol metabolism.</text>
</comment>
<evidence type="ECO:0000256" key="5">
    <source>
        <dbReference type="ARBA" id="ARBA00013219"/>
    </source>
</evidence>
<evidence type="ECO:0000256" key="8">
    <source>
        <dbReference type="ARBA" id="ARBA00022630"/>
    </source>
</evidence>
<sequence>MRSTVAIKQLFNQGFYRSRTKYSNIRIIYRHFSCSSSGSGSPRQSSQNPRVCIVGAGPAGFYTAQQILKSHDSVHVDIIECLPIPFGLARFGIAPDHPETKNCINQFTTTALSERCSFYGNINVGKDVKVSDLQQAYDSVVLCYGAEDDRRLGIPGEDLHGVYAARAFVGWYNGLPENIELSPDLSSETAVILGQGNVALDVARILLSPISFLEQTDICEHAIEALKLSKVKTVYIVGRRGPLQVAFTIKELRELTKIAGTRAVFPPDDMKPMKEVLPKIPRSRKRLTELMYKIALEEHTPQETERRLQATTEWRVKFLRSPVEIFSMNDGSRVEGIRLEINKLVESPAGVARAEGTGQTEDVPCGLVFRSIGYKSVPIDDTVPFDHKNGIIPNEDGRVLGTTGLYCSGWVRHGPVGVIATTMNDAFATGKLVVQDLNAGISSHSASERGLTAIQGLLEKKGNEIVRFDEWEKIDRKEQERGKKNGKPREKIVSTKEMLQVAKG</sequence>
<evidence type="ECO:0000256" key="11">
    <source>
        <dbReference type="ARBA" id="ARBA00022946"/>
    </source>
</evidence>
<dbReference type="Pfam" id="PF07992">
    <property type="entry name" value="Pyr_redox_2"/>
    <property type="match status" value="1"/>
</dbReference>
<feature type="binding site" evidence="17">
    <location>
        <begin position="417"/>
        <end position="419"/>
    </location>
    <ligand>
        <name>FAD</name>
        <dbReference type="ChEBI" id="CHEBI:57692"/>
    </ligand>
</feature>
<dbReference type="FunFam" id="3.50.50.60:FF:000036">
    <property type="entry name" value="NADPH:adrenodoxin oxidoreductase, mitochondrial"/>
    <property type="match status" value="1"/>
</dbReference>
<dbReference type="PANTHER" id="PTHR48467:SF1">
    <property type="entry name" value="GLUTAMATE SYNTHASE 1 [NADH], CHLOROPLASTIC-LIKE"/>
    <property type="match status" value="1"/>
</dbReference>
<organism evidence="21 22">
    <name type="scientific">Actinia tenebrosa</name>
    <name type="common">Australian red waratah sea anemone</name>
    <dbReference type="NCBI Taxonomy" id="6105"/>
    <lineage>
        <taxon>Eukaryota</taxon>
        <taxon>Metazoa</taxon>
        <taxon>Cnidaria</taxon>
        <taxon>Anthozoa</taxon>
        <taxon>Hexacorallia</taxon>
        <taxon>Actiniaria</taxon>
        <taxon>Actiniidae</taxon>
        <taxon>Actinia</taxon>
    </lineage>
</organism>
<dbReference type="EC" id="1.18.1.6" evidence="5 16"/>
<dbReference type="GO" id="GO:0008203">
    <property type="term" value="P:cholesterol metabolic process"/>
    <property type="evidence" value="ECO:0007669"/>
    <property type="project" value="UniProtKB-UniPathway"/>
</dbReference>
<comment type="cofactor">
    <cofactor evidence="1 16 17">
        <name>FAD</name>
        <dbReference type="ChEBI" id="CHEBI:57692"/>
    </cofactor>
</comment>
<feature type="binding site" evidence="18">
    <location>
        <begin position="195"/>
        <end position="198"/>
    </location>
    <ligand>
        <name>NADP(+)</name>
        <dbReference type="ChEBI" id="CHEBI:58349"/>
    </ligand>
</feature>
<evidence type="ECO:0000256" key="17">
    <source>
        <dbReference type="PIRSR" id="PIRSR000362-1"/>
    </source>
</evidence>
<name>A0A6P8HIR9_ACTTE</name>
<keyword evidence="14 16" id="KW-0496">Mitochondrion</keyword>
<dbReference type="Gene3D" id="3.40.50.720">
    <property type="entry name" value="NAD(P)-binding Rossmann-like Domain"/>
    <property type="match status" value="1"/>
</dbReference>
<keyword evidence="11" id="KW-0809">Transit peptide</keyword>
<dbReference type="PANTHER" id="PTHR48467">
    <property type="entry name" value="GLUTAMATE SYNTHASE 1 [NADH], CHLOROPLASTIC-LIKE"/>
    <property type="match status" value="1"/>
</dbReference>
<dbReference type="InParanoid" id="A0A6P8HIR9"/>
<evidence type="ECO:0000313" key="21">
    <source>
        <dbReference type="Proteomes" id="UP000515163"/>
    </source>
</evidence>
<dbReference type="FunCoup" id="A0A6P8HIR9">
    <property type="interactions" value="1719"/>
</dbReference>
<feature type="binding site" evidence="18">
    <location>
        <begin position="239"/>
        <end position="240"/>
    </location>
    <ligand>
        <name>NADP(+)</name>
        <dbReference type="ChEBI" id="CHEBI:58349"/>
    </ligand>
</feature>
<dbReference type="GeneID" id="116293028"/>
<dbReference type="UniPathway" id="UPA00296"/>
<dbReference type="SUPFAM" id="SSF51971">
    <property type="entry name" value="Nucleotide-binding domain"/>
    <property type="match status" value="1"/>
</dbReference>
<feature type="binding site" evidence="17">
    <location>
        <position position="88"/>
    </location>
    <ligand>
        <name>FAD</name>
        <dbReference type="ChEBI" id="CHEBI:57692"/>
    </ligand>
</feature>
<proteinExistence type="inferred from homology"/>
<dbReference type="RefSeq" id="XP_031556284.1">
    <property type="nucleotide sequence ID" value="XM_031700424.1"/>
</dbReference>
<dbReference type="OrthoDB" id="333024at2759"/>
<evidence type="ECO:0000256" key="9">
    <source>
        <dbReference type="ARBA" id="ARBA00022827"/>
    </source>
</evidence>
<dbReference type="AlphaFoldDB" id="A0A6P8HIR9"/>
<dbReference type="InterPro" id="IPR021163">
    <property type="entry name" value="Ferredox_Rdtase_adrenod"/>
</dbReference>
<feature type="binding site" evidence="18">
    <location>
        <position position="417"/>
    </location>
    <ligand>
        <name>NADP(+)</name>
        <dbReference type="ChEBI" id="CHEBI:58349"/>
    </ligand>
</feature>
<evidence type="ECO:0000256" key="4">
    <source>
        <dbReference type="ARBA" id="ARBA00008312"/>
    </source>
</evidence>
<evidence type="ECO:0000256" key="16">
    <source>
        <dbReference type="PIRNR" id="PIRNR000362"/>
    </source>
</evidence>
<dbReference type="Proteomes" id="UP000515163">
    <property type="component" value="Unplaced"/>
</dbReference>
<evidence type="ECO:0000256" key="19">
    <source>
        <dbReference type="SAM" id="MobiDB-lite"/>
    </source>
</evidence>
<feature type="binding site" evidence="17">
    <location>
        <position position="124"/>
    </location>
    <ligand>
        <name>FAD</name>
        <dbReference type="ChEBI" id="CHEBI:57692"/>
    </ligand>
</feature>
<evidence type="ECO:0000256" key="15">
    <source>
        <dbReference type="ARBA" id="ARBA00048933"/>
    </source>
</evidence>
<evidence type="ECO:0000256" key="1">
    <source>
        <dbReference type="ARBA" id="ARBA00001974"/>
    </source>
</evidence>
<keyword evidence="10 16" id="KW-0521">NADP</keyword>
<keyword evidence="13 16" id="KW-0560">Oxidoreductase</keyword>
<dbReference type="KEGG" id="aten:116293028"/>
<dbReference type="InterPro" id="IPR036188">
    <property type="entry name" value="FAD/NAD-bd_sf"/>
</dbReference>
<dbReference type="GO" id="GO:0016491">
    <property type="term" value="F:oxidoreductase activity"/>
    <property type="evidence" value="ECO:0007669"/>
    <property type="project" value="UniProtKB-KW"/>
</dbReference>
<evidence type="ECO:0000256" key="18">
    <source>
        <dbReference type="PIRSR" id="PIRSR000362-2"/>
    </source>
</evidence>
<dbReference type="Gene3D" id="3.50.50.60">
    <property type="entry name" value="FAD/NAD(P)-binding domain"/>
    <property type="match status" value="1"/>
</dbReference>
<comment type="subcellular location">
    <subcellularLocation>
        <location evidence="2 16">Mitochondrion</location>
    </subcellularLocation>
</comment>
<comment type="similarity">
    <text evidence="4 16">Belongs to the ferredoxin--NADP reductase type 1 family.</text>
</comment>
<feature type="binding site" evidence="18">
    <location>
        <position position="251"/>
    </location>
    <ligand>
        <name>NADP(+)</name>
        <dbReference type="ChEBI" id="CHEBI:58349"/>
    </ligand>
</feature>
<evidence type="ECO:0000313" key="22">
    <source>
        <dbReference type="RefSeq" id="XP_031556284.1"/>
    </source>
</evidence>
<dbReference type="PIRSF" id="PIRSF000362">
    <property type="entry name" value="FNR"/>
    <property type="match status" value="1"/>
</dbReference>
<dbReference type="PRINTS" id="PR00419">
    <property type="entry name" value="ADXRDTASE"/>
</dbReference>
<evidence type="ECO:0000256" key="10">
    <source>
        <dbReference type="ARBA" id="ARBA00022857"/>
    </source>
</evidence>
<comment type="catalytic activity">
    <reaction evidence="15 16">
        <text>2 reduced [adrenodoxin] + NADP(+) + H(+) = 2 oxidized [adrenodoxin] + NADPH</text>
        <dbReference type="Rhea" id="RHEA:42312"/>
        <dbReference type="Rhea" id="RHEA-COMP:9998"/>
        <dbReference type="Rhea" id="RHEA-COMP:9999"/>
        <dbReference type="ChEBI" id="CHEBI:15378"/>
        <dbReference type="ChEBI" id="CHEBI:33737"/>
        <dbReference type="ChEBI" id="CHEBI:33738"/>
        <dbReference type="ChEBI" id="CHEBI:57783"/>
        <dbReference type="ChEBI" id="CHEBI:58349"/>
        <dbReference type="EC" id="1.18.1.6"/>
    </reaction>
</comment>
<keyword evidence="7" id="KW-0813">Transport</keyword>
<dbReference type="InterPro" id="IPR055275">
    <property type="entry name" value="Ferredox_Rdtase"/>
</dbReference>
<reference evidence="22" key="1">
    <citation type="submission" date="2025-08" db="UniProtKB">
        <authorList>
            <consortium name="RefSeq"/>
        </authorList>
    </citation>
    <scope>IDENTIFICATION</scope>
    <source>
        <tissue evidence="22">Tentacle</tissue>
    </source>
</reference>
<protein>
    <recommendedName>
        <fullName evidence="6 16">NADPH:adrenodoxin oxidoreductase, mitochondrial</fullName>
        <ecNumber evidence="5 16">1.18.1.6</ecNumber>
    </recommendedName>
</protein>
<keyword evidence="8 16" id="KW-0285">Flavoprotein</keyword>
<feature type="binding site" evidence="17">
    <location>
        <position position="59"/>
    </location>
    <ligand>
        <name>FAD</name>
        <dbReference type="ChEBI" id="CHEBI:57692"/>
    </ligand>
</feature>